<dbReference type="EMBL" id="CABFVH010000001">
    <property type="protein sequence ID" value="VUF10583.1"/>
    <property type="molecule type" value="Genomic_DNA"/>
</dbReference>
<feature type="transmembrane region" description="Helical" evidence="1">
    <location>
        <begin position="77"/>
        <end position="98"/>
    </location>
</feature>
<evidence type="ECO:0000259" key="2">
    <source>
        <dbReference type="PROSITE" id="PS50125"/>
    </source>
</evidence>
<dbReference type="OrthoDB" id="9768499at2"/>
<keyword evidence="4" id="KW-0456">Lyase</keyword>
<keyword evidence="6" id="KW-1185">Reference proteome</keyword>
<dbReference type="Gene3D" id="3.30.70.1230">
    <property type="entry name" value="Nucleotide cyclase"/>
    <property type="match status" value="1"/>
</dbReference>
<evidence type="ECO:0000256" key="1">
    <source>
        <dbReference type="SAM" id="Phobius"/>
    </source>
</evidence>
<gene>
    <name evidence="4" type="primary">cyaA_1</name>
    <name evidence="3" type="ORF">IFDJLNFL_4884</name>
    <name evidence="4" type="ORF">MTDSW087_00251</name>
</gene>
<dbReference type="SMART" id="SM00044">
    <property type="entry name" value="CYCc"/>
    <property type="match status" value="1"/>
</dbReference>
<sequence length="359" mass="38994">MLPQHRWFWIFILLATAGAGVVYNFIFAAGISPLAGLAYGLCMGGTALAFDRGLILAGLQAHIRRLPAVLFVPAAELAYVAMIVLGNALGGLVVWTFGLTGDPLNEAVRMTPRVLTYALAVSALLVFVIRMRDLIGAEVFVNLLVGRYHRPVEEERIFLFLDVVGSTAFAETHGDLRAQEYLSAVFAALAEPVRRNLGSTDDYIGDLAMITWPMSRGLPDARCVACVFDVLDKIEAEAESWVARFGTVPRLRAALHGGSVVTAEVGVDRHKIAYFGDAVNVTSRIEALCRPLGASILISQDLLDRLPSLPPGIQARSLGAHALRGRDQPLSIATLERAVVETETVQPLRRSMRVVGRRR</sequence>
<accession>A0A564FQY6</accession>
<dbReference type="InterPro" id="IPR050697">
    <property type="entry name" value="Adenylyl/Guanylyl_Cyclase_3/4"/>
</dbReference>
<dbReference type="EMBL" id="BPQI01000177">
    <property type="protein sequence ID" value="GJD58958.1"/>
    <property type="molecule type" value="Genomic_DNA"/>
</dbReference>
<reference evidence="3" key="2">
    <citation type="journal article" date="2021" name="Front. Microbiol.">
        <title>Comprehensive Comparative Genomics and Phenotyping of Methylobacterium Species.</title>
        <authorList>
            <person name="Alessa O."/>
            <person name="Ogura Y."/>
            <person name="Fujitani Y."/>
            <person name="Takami H."/>
            <person name="Hayashi T."/>
            <person name="Sahin N."/>
            <person name="Tani A."/>
        </authorList>
    </citation>
    <scope>NUCLEOTIDE SEQUENCE</scope>
    <source>
        <strain evidence="3">DSM 22415</strain>
    </source>
</reference>
<dbReference type="InterPro" id="IPR001054">
    <property type="entry name" value="A/G_cyclase"/>
</dbReference>
<dbReference type="GO" id="GO:0035556">
    <property type="term" value="P:intracellular signal transduction"/>
    <property type="evidence" value="ECO:0007669"/>
    <property type="project" value="InterPro"/>
</dbReference>
<feature type="transmembrane region" description="Helical" evidence="1">
    <location>
        <begin position="37"/>
        <end position="57"/>
    </location>
</feature>
<evidence type="ECO:0000313" key="4">
    <source>
        <dbReference type="EMBL" id="VUF10583.1"/>
    </source>
</evidence>
<dbReference type="PROSITE" id="PS50125">
    <property type="entry name" value="GUANYLATE_CYCLASE_2"/>
    <property type="match status" value="1"/>
</dbReference>
<dbReference type="AlphaFoldDB" id="A0A564FQY6"/>
<dbReference type="GO" id="GO:0004016">
    <property type="term" value="F:adenylate cyclase activity"/>
    <property type="evidence" value="ECO:0007669"/>
    <property type="project" value="UniProtKB-EC"/>
</dbReference>
<dbReference type="InterPro" id="IPR029787">
    <property type="entry name" value="Nucleotide_cyclase"/>
</dbReference>
<keyword evidence="1" id="KW-0812">Transmembrane</keyword>
<dbReference type="EC" id="4.6.1.1" evidence="4"/>
<proteinExistence type="predicted"/>
<keyword evidence="1" id="KW-1133">Transmembrane helix</keyword>
<dbReference type="Proteomes" id="UP001055303">
    <property type="component" value="Unassembled WGS sequence"/>
</dbReference>
<dbReference type="SUPFAM" id="SSF55073">
    <property type="entry name" value="Nucleotide cyclase"/>
    <property type="match status" value="1"/>
</dbReference>
<reference evidence="3" key="3">
    <citation type="submission" date="2021-08" db="EMBL/GenBank/DDBJ databases">
        <authorList>
            <person name="Tani A."/>
            <person name="Ola A."/>
            <person name="Ogura Y."/>
            <person name="Katsura K."/>
            <person name="Hayashi T."/>
        </authorList>
    </citation>
    <scope>NUCLEOTIDE SEQUENCE</scope>
    <source>
        <strain evidence="3">DSM 22415</strain>
    </source>
</reference>
<dbReference type="CDD" id="cd07302">
    <property type="entry name" value="CHD"/>
    <property type="match status" value="1"/>
</dbReference>
<feature type="transmembrane region" description="Helical" evidence="1">
    <location>
        <begin position="7"/>
        <end position="31"/>
    </location>
</feature>
<dbReference type="PANTHER" id="PTHR43081:SF1">
    <property type="entry name" value="ADENYLATE CYCLASE, TERMINAL-DIFFERENTIATION SPECIFIC"/>
    <property type="match status" value="1"/>
</dbReference>
<feature type="transmembrane region" description="Helical" evidence="1">
    <location>
        <begin position="110"/>
        <end position="129"/>
    </location>
</feature>
<dbReference type="GO" id="GO:0009190">
    <property type="term" value="P:cyclic nucleotide biosynthetic process"/>
    <property type="evidence" value="ECO:0007669"/>
    <property type="project" value="InterPro"/>
</dbReference>
<feature type="domain" description="Guanylate cyclase" evidence="2">
    <location>
        <begin position="157"/>
        <end position="286"/>
    </location>
</feature>
<dbReference type="PANTHER" id="PTHR43081">
    <property type="entry name" value="ADENYLATE CYCLASE, TERMINAL-DIFFERENTIATION SPECIFIC-RELATED"/>
    <property type="match status" value="1"/>
</dbReference>
<protein>
    <submittedName>
        <fullName evidence="4">Adenylate cyclase 1</fullName>
        <ecNumber evidence="4">4.6.1.1</ecNumber>
    </submittedName>
</protein>
<organism evidence="4 5">
    <name type="scientific">Methylobacterium dankookense</name>
    <dbReference type="NCBI Taxonomy" id="560405"/>
    <lineage>
        <taxon>Bacteria</taxon>
        <taxon>Pseudomonadati</taxon>
        <taxon>Pseudomonadota</taxon>
        <taxon>Alphaproteobacteria</taxon>
        <taxon>Hyphomicrobiales</taxon>
        <taxon>Methylobacteriaceae</taxon>
        <taxon>Methylobacterium</taxon>
    </lineage>
</organism>
<evidence type="ECO:0000313" key="6">
    <source>
        <dbReference type="Proteomes" id="UP001055303"/>
    </source>
</evidence>
<dbReference type="Pfam" id="PF00211">
    <property type="entry name" value="Guanylate_cyc"/>
    <property type="match status" value="1"/>
</dbReference>
<evidence type="ECO:0000313" key="5">
    <source>
        <dbReference type="Proteomes" id="UP000401717"/>
    </source>
</evidence>
<evidence type="ECO:0000313" key="3">
    <source>
        <dbReference type="EMBL" id="GJD58958.1"/>
    </source>
</evidence>
<reference evidence="4 5" key="1">
    <citation type="submission" date="2019-06" db="EMBL/GenBank/DDBJ databases">
        <authorList>
            <person name="Rodrigo-Torres L."/>
            <person name="Arahal R. D."/>
            <person name="Lucena T."/>
        </authorList>
    </citation>
    <scope>NUCLEOTIDE SEQUENCE [LARGE SCALE GENOMIC DNA]</scope>
    <source>
        <strain evidence="4 5">SW08-7</strain>
    </source>
</reference>
<dbReference type="Proteomes" id="UP000401717">
    <property type="component" value="Unassembled WGS sequence"/>
</dbReference>
<dbReference type="RefSeq" id="WP_144759052.1">
    <property type="nucleotide sequence ID" value="NZ_BPQI01000177.1"/>
</dbReference>
<keyword evidence="1" id="KW-0472">Membrane</keyword>
<name>A0A564FQY6_9HYPH</name>